<dbReference type="GO" id="GO:0005525">
    <property type="term" value="F:GTP binding"/>
    <property type="evidence" value="ECO:0007669"/>
    <property type="project" value="UniProtKB-KW"/>
</dbReference>
<gene>
    <name evidence="3" type="ORF">PBK173_000356400</name>
    <name evidence="5" type="ORF">PBNK65E_000347100</name>
    <name evidence="4" type="ORF">PBNK65NY_000346800</name>
    <name evidence="7" type="ORF">PBSP11A_000347300</name>
    <name evidence="6" type="ORF">PBSP11RLL_000347100</name>
</gene>
<dbReference type="Proteomes" id="UP000219860">
    <property type="component" value="Chromosome 12"/>
</dbReference>
<sequence>MVKLKKISKRRTLKQKYSIEKKVAAHKKKLKKIVKKTNIHNRRNKKKALKISDCIFKESILNNIKNVALSKKKKHKHEDDICKEINIETLDDSTINNIKYELNIEPEQNHNSPSIDIQNGTYNFQEYINSNYGIKMKLFENAKKEYYSKLNEKYLYIDNLLEVIKNTDIIFYLVDVRNPLIYLDKDIIDFIKMCKKEIIIVLNKCDLVDKEITKQWLIYFRNYYITIPFICHIKNNPQYLQKQNNQTKHINSNQQNEQRNNLIDINNNQTNISAENFYQNNTNYYIKQVLKNIVNSNIKITYGVVGYIYTGRRSFMKTILNEFNFVNSNNKQVDVNVDNNINIYTKCGLILKHHLEGIELIKKLHSLNNKEKLHFLSEFLLNLSGKNFMNFFILLNENQSGHDYQNIFSNDMDKAHKKEIKKHIISQLFLIDIAKPLVNNNINFKNVTNIFNKLFLNKIPYYVIPKSQIITPSNDQNNSTNLILEQFPNITQENIYPKVDKCILSKKNKFNTFIVIKSDKFNFYI</sequence>
<dbReference type="EMBL" id="LT608260">
    <property type="protein sequence ID" value="SCO63903.1"/>
    <property type="molecule type" value="Genomic_DNA"/>
</dbReference>
<protein>
    <submittedName>
        <fullName evidence="3">Nucleolar preribosomal GTPase, putative</fullName>
    </submittedName>
</protein>
<dbReference type="InterPro" id="IPR050755">
    <property type="entry name" value="TRAFAC_YlqF/YawG_RiboMat"/>
</dbReference>
<dbReference type="Gene3D" id="3.40.50.300">
    <property type="entry name" value="P-loop containing nucleotide triphosphate hydrolases"/>
    <property type="match status" value="1"/>
</dbReference>
<evidence type="ECO:0000313" key="3">
    <source>
        <dbReference type="EMBL" id="CXI83873.1"/>
    </source>
</evidence>
<evidence type="ECO:0000313" key="12">
    <source>
        <dbReference type="Proteomes" id="UP000516480"/>
    </source>
</evidence>
<evidence type="ECO:0000313" key="10">
    <source>
        <dbReference type="Proteomes" id="UP000219974"/>
    </source>
</evidence>
<dbReference type="Proteomes" id="UP000219974">
    <property type="component" value="Chromosome 12"/>
</dbReference>
<dbReference type="VEuPathDB" id="PlasmoDB:PBANKA_1243400"/>
<reference evidence="3 8" key="1">
    <citation type="submission" date="2016-02" db="EMBL/GenBank/DDBJ databases">
        <authorList>
            <consortium name="Pathogen Informatics"/>
        </authorList>
    </citation>
    <scope>NUCLEOTIDE SEQUENCE [LARGE SCALE GENOMIC DNA]</scope>
    <source>
        <strain evidence="3 8">K173</strain>
        <strain evidence="4 12">NK65 ny</strain>
        <strain evidence="5 11">NK65e</strain>
        <strain evidence="7 9">SP11 Antwerpcl1</strain>
        <strain evidence="6 10">SP11 RLL</strain>
    </source>
</reference>
<evidence type="ECO:0000313" key="7">
    <source>
        <dbReference type="EMBL" id="SCO63903.1"/>
    </source>
</evidence>
<evidence type="ECO:0000313" key="8">
    <source>
        <dbReference type="Proteomes" id="UP000069549"/>
    </source>
</evidence>
<dbReference type="GO" id="GO:0005730">
    <property type="term" value="C:nucleolus"/>
    <property type="evidence" value="ECO:0007669"/>
    <property type="project" value="TreeGrafter"/>
</dbReference>
<dbReference type="OMA" id="CTLQNMM"/>
<dbReference type="Proteomes" id="UP000069549">
    <property type="component" value="Chromosome 12"/>
</dbReference>
<dbReference type="InterPro" id="IPR027417">
    <property type="entry name" value="P-loop_NTPase"/>
</dbReference>
<accession>A0A0Y9YW25</accession>
<evidence type="ECO:0000256" key="2">
    <source>
        <dbReference type="ARBA" id="ARBA00023134"/>
    </source>
</evidence>
<evidence type="ECO:0000313" key="6">
    <source>
        <dbReference type="EMBL" id="SCO62192.1"/>
    </source>
</evidence>
<keyword evidence="1" id="KW-0547">Nucleotide-binding</keyword>
<evidence type="ECO:0000256" key="1">
    <source>
        <dbReference type="ARBA" id="ARBA00022741"/>
    </source>
</evidence>
<dbReference type="EMBL" id="LT608276">
    <property type="protein sequence ID" value="SCO62192.1"/>
    <property type="molecule type" value="Genomic_DNA"/>
</dbReference>
<dbReference type="CDD" id="cd01849">
    <property type="entry name" value="YlqF_related_GTPase"/>
    <property type="match status" value="1"/>
</dbReference>
<dbReference type="Proteomes" id="UP000516480">
    <property type="component" value="Chromosome 12"/>
</dbReference>
<dbReference type="EMBL" id="LT614638">
    <property type="protein sequence ID" value="SCN27476.1"/>
    <property type="molecule type" value="Genomic_DNA"/>
</dbReference>
<dbReference type="SUPFAM" id="SSF52540">
    <property type="entry name" value="P-loop containing nucleoside triphosphate hydrolases"/>
    <property type="match status" value="1"/>
</dbReference>
<dbReference type="PANTHER" id="PTHR11089">
    <property type="entry name" value="GTP-BINDING PROTEIN-RELATED"/>
    <property type="match status" value="1"/>
</dbReference>
<keyword evidence="2" id="KW-0342">GTP-binding</keyword>
<name>A0A0Y9YW25_PLABE</name>
<dbReference type="PANTHER" id="PTHR11089:SF30">
    <property type="entry name" value="GUANINE NUCLEOTIDE-BINDING PROTEIN-LIKE 3 HOMOLOG"/>
    <property type="match status" value="1"/>
</dbReference>
<dbReference type="AlphaFoldDB" id="A0A0Y9YW25"/>
<evidence type="ECO:0000313" key="9">
    <source>
        <dbReference type="Proteomes" id="UP000219860"/>
    </source>
</evidence>
<evidence type="ECO:0000313" key="5">
    <source>
        <dbReference type="EMBL" id="SCN27476.1"/>
    </source>
</evidence>
<dbReference type="EMBL" id="LT160032">
    <property type="protein sequence ID" value="CXI83873.1"/>
    <property type="molecule type" value="Genomic_DNA"/>
</dbReference>
<evidence type="ECO:0000313" key="4">
    <source>
        <dbReference type="EMBL" id="SCM25741.1"/>
    </source>
</evidence>
<proteinExistence type="predicted"/>
<dbReference type="Proteomes" id="UP000220214">
    <property type="component" value="Chromosome 12"/>
</dbReference>
<evidence type="ECO:0000313" key="11">
    <source>
        <dbReference type="Proteomes" id="UP000220214"/>
    </source>
</evidence>
<organism evidence="3 8">
    <name type="scientific">Plasmodium berghei</name>
    <dbReference type="NCBI Taxonomy" id="5821"/>
    <lineage>
        <taxon>Eukaryota</taxon>
        <taxon>Sar</taxon>
        <taxon>Alveolata</taxon>
        <taxon>Apicomplexa</taxon>
        <taxon>Aconoidasida</taxon>
        <taxon>Haemosporida</taxon>
        <taxon>Plasmodiidae</taxon>
        <taxon>Plasmodium</taxon>
        <taxon>Plasmodium (Vinckeia)</taxon>
    </lineage>
</organism>
<dbReference type="EMBL" id="LT608148">
    <property type="protein sequence ID" value="SCM25741.1"/>
    <property type="molecule type" value="Genomic_DNA"/>
</dbReference>
<dbReference type="OrthoDB" id="391988at2759"/>